<feature type="compositionally biased region" description="Basic residues" evidence="10">
    <location>
        <begin position="47"/>
        <end position="63"/>
    </location>
</feature>
<evidence type="ECO:0000256" key="10">
    <source>
        <dbReference type="SAM" id="MobiDB-lite"/>
    </source>
</evidence>
<feature type="region of interest" description="Disordered" evidence="10">
    <location>
        <begin position="28"/>
        <end position="78"/>
    </location>
</feature>
<dbReference type="GO" id="GO:0046872">
    <property type="term" value="F:metal ion binding"/>
    <property type="evidence" value="ECO:0007669"/>
    <property type="project" value="UniProtKB-KW"/>
</dbReference>
<dbReference type="Proteomes" id="UP000239663">
    <property type="component" value="Unassembled WGS sequence"/>
</dbReference>
<dbReference type="EMBL" id="PKOZ01000005">
    <property type="protein sequence ID" value="PQD95328.1"/>
    <property type="molecule type" value="Genomic_DNA"/>
</dbReference>
<keyword evidence="8" id="KW-0862">Zinc</keyword>
<evidence type="ECO:0000256" key="9">
    <source>
        <dbReference type="ARBA" id="ARBA00023049"/>
    </source>
</evidence>
<evidence type="ECO:0000259" key="12">
    <source>
        <dbReference type="Pfam" id="PF20774"/>
    </source>
</evidence>
<dbReference type="Pfam" id="PF05547">
    <property type="entry name" value="Peptidase_M6"/>
    <property type="match status" value="1"/>
</dbReference>
<feature type="compositionally biased region" description="Basic and acidic residues" evidence="10">
    <location>
        <begin position="28"/>
        <end position="46"/>
    </location>
</feature>
<evidence type="ECO:0000313" key="14">
    <source>
        <dbReference type="Proteomes" id="UP000239663"/>
    </source>
</evidence>
<evidence type="ECO:0000256" key="1">
    <source>
        <dbReference type="ARBA" id="ARBA00001947"/>
    </source>
</evidence>
<keyword evidence="5" id="KW-0479">Metal-binding</keyword>
<evidence type="ECO:0000256" key="8">
    <source>
        <dbReference type="ARBA" id="ARBA00022833"/>
    </source>
</evidence>
<evidence type="ECO:0000313" key="13">
    <source>
        <dbReference type="EMBL" id="PQD95328.1"/>
    </source>
</evidence>
<comment type="cofactor">
    <cofactor evidence="1">
        <name>Zn(2+)</name>
        <dbReference type="ChEBI" id="CHEBI:29105"/>
    </cofactor>
</comment>
<dbReference type="InterPro" id="IPR012300">
    <property type="entry name" value="Pept_M6_InhA"/>
</dbReference>
<evidence type="ECO:0000259" key="11">
    <source>
        <dbReference type="Pfam" id="PF05547"/>
    </source>
</evidence>
<protein>
    <submittedName>
        <fullName evidence="13">Protease</fullName>
    </submittedName>
</protein>
<feature type="domain" description="Peptidase M6-like" evidence="11">
    <location>
        <begin position="77"/>
        <end position="362"/>
    </location>
</feature>
<keyword evidence="6" id="KW-0732">Signal</keyword>
<keyword evidence="14" id="KW-1185">Reference proteome</keyword>
<name>A0A2S7N026_9BACI</name>
<dbReference type="PIRSF" id="PIRSF007519">
    <property type="entry name" value="Protease_InhA"/>
    <property type="match status" value="1"/>
</dbReference>
<evidence type="ECO:0000256" key="4">
    <source>
        <dbReference type="ARBA" id="ARBA00022670"/>
    </source>
</evidence>
<keyword evidence="7" id="KW-0378">Hydrolase</keyword>
<dbReference type="Pfam" id="PF20774">
    <property type="entry name" value="InhA-like_VEG"/>
    <property type="match status" value="1"/>
</dbReference>
<comment type="subcellular location">
    <subcellularLocation>
        <location evidence="2">Secreted</location>
    </subcellularLocation>
</comment>
<dbReference type="PANTHER" id="PTHR13062">
    <property type="entry name" value="COLLAGENASE"/>
    <property type="match status" value="1"/>
</dbReference>
<dbReference type="GO" id="GO:0005576">
    <property type="term" value="C:extracellular region"/>
    <property type="evidence" value="ECO:0007669"/>
    <property type="project" value="UniProtKB-SubCell"/>
</dbReference>
<comment type="caution">
    <text evidence="13">The sequence shown here is derived from an EMBL/GenBank/DDBJ whole genome shotgun (WGS) entry which is preliminary data.</text>
</comment>
<evidence type="ECO:0000256" key="6">
    <source>
        <dbReference type="ARBA" id="ARBA00022729"/>
    </source>
</evidence>
<keyword evidence="4 13" id="KW-0645">Protease</keyword>
<evidence type="ECO:0000256" key="5">
    <source>
        <dbReference type="ARBA" id="ARBA00022723"/>
    </source>
</evidence>
<gene>
    <name evidence="13" type="ORF">CYL18_11070</name>
</gene>
<dbReference type="NCBIfam" id="TIGR03296">
    <property type="entry name" value="M6dom_TIGR03296"/>
    <property type="match status" value="1"/>
</dbReference>
<keyword evidence="3" id="KW-0964">Secreted</keyword>
<sequence>MLKKEGYIKKNASKKEEQAQLEKYLENKEKSLKKDNSKAFDKELKALQKKHDKKKGKGKKGKGHKPDNGAVKPVKEEKYRGDVQEDKVLVLAIEFPDYARNNVRPEDSDMYYEDYTNEHYEDMVFGKKGYKGPNGEKLISMKQFYEQQSGGSYTVDGEIAGWYQAKYPAAYYGGNYPTPDGSDQNPRALVKEALEAAALDPNIDLSEYDQEDRYDLDGDGNTREPDGMVDHLMIIHSGVGEEAGGGTLGGDAIWSHRWNLGGVFPISNTETEIDYWNGQMAAYDYTIMPIDGAAGVFAHEYGHDLGLPDEYDTQYTGQGEAVAYWSIMASGSWAGKIPGTEPTGFSPYAKEYLQSKQNSNWLKYEEVELSDLNKKGTQYLLDQANTKGTNLDALKINLPDKLTTVNTPYSGQYEYYSGKGNNLDSSMSTTLDLTGKASAQLSFKIWYQIEQDWDYGSIQVKEDGSDTWVTVPGNITTTEDPNEQNPGHGITGSSNGWVDGIFDLSAYAGKKIDLRFNYWTDVAAIETGYYVDDIVITADGEQILADNADGASSAFTFSGFNKDEGKFASEHYYLVEWRNHKGVDTGLAHIKRGDSLMKYDGGMVVWYVDDKYSDNWTGIHPGEGYLGVVDADQGAIKWSDNSIASTRYQIHDAAFRLTKPDKMFLDYRSLTGLTMSDNDTKAYPVFDDSKNYLNPHLPDAGRNVPNFGLKIEVVNQSKDQSVGKIVVKKN</sequence>
<dbReference type="InterPro" id="IPR008757">
    <property type="entry name" value="Peptidase_M6-like_domain"/>
</dbReference>
<dbReference type="SUPFAM" id="SSF55486">
    <property type="entry name" value="Metalloproteases ('zincins'), catalytic domain"/>
    <property type="match status" value="1"/>
</dbReference>
<dbReference type="PANTHER" id="PTHR13062:SF12">
    <property type="entry name" value="ALPHA-2-MACROGLOBULIN DOMAIN-CONTAINING PROTEIN"/>
    <property type="match status" value="1"/>
</dbReference>
<dbReference type="AlphaFoldDB" id="A0A2S7N026"/>
<organism evidence="13 14">
    <name type="scientific">Pradoshia eiseniae</name>
    <dbReference type="NCBI Taxonomy" id="2064768"/>
    <lineage>
        <taxon>Bacteria</taxon>
        <taxon>Bacillati</taxon>
        <taxon>Bacillota</taxon>
        <taxon>Bacilli</taxon>
        <taxon>Bacillales</taxon>
        <taxon>Bacillaceae</taxon>
        <taxon>Pradoshia</taxon>
    </lineage>
</organism>
<dbReference type="InterPro" id="IPR048665">
    <property type="entry name" value="InhA-like_VEG"/>
</dbReference>
<dbReference type="GO" id="GO:0008237">
    <property type="term" value="F:metallopeptidase activity"/>
    <property type="evidence" value="ECO:0007669"/>
    <property type="project" value="UniProtKB-KW"/>
</dbReference>
<evidence type="ECO:0000256" key="3">
    <source>
        <dbReference type="ARBA" id="ARBA00022525"/>
    </source>
</evidence>
<evidence type="ECO:0000256" key="7">
    <source>
        <dbReference type="ARBA" id="ARBA00022801"/>
    </source>
</evidence>
<feature type="domain" description="Immune inhibitor A-like metallopeptidase VEG" evidence="12">
    <location>
        <begin position="569"/>
        <end position="725"/>
    </location>
</feature>
<keyword evidence="9" id="KW-0482">Metalloprotease</keyword>
<dbReference type="OrthoDB" id="275270at2"/>
<dbReference type="GO" id="GO:0006508">
    <property type="term" value="P:proteolysis"/>
    <property type="evidence" value="ECO:0007669"/>
    <property type="project" value="UniProtKB-KW"/>
</dbReference>
<evidence type="ECO:0000256" key="2">
    <source>
        <dbReference type="ARBA" id="ARBA00004613"/>
    </source>
</evidence>
<accession>A0A2S7N026</accession>
<dbReference type="Pfam" id="PF20773">
    <property type="entry name" value="InhA-like_MAM"/>
    <property type="match status" value="1"/>
</dbReference>
<proteinExistence type="predicted"/>
<reference evidence="13 14" key="1">
    <citation type="submission" date="2017-12" db="EMBL/GenBank/DDBJ databases">
        <title>Taxonomic description and draft genome of Pradoshia cofamensis Gen. nov., sp. nov., a thermotolerant bacillale isolated from anterior gut of earthworm Eisenia fetida.</title>
        <authorList>
            <person name="Saha T."/>
            <person name="Chakraborty R."/>
        </authorList>
    </citation>
    <scope>NUCLEOTIDE SEQUENCE [LARGE SCALE GENOMIC DNA]</scope>
    <source>
        <strain evidence="13 14">EAG3</strain>
    </source>
</reference>